<keyword evidence="3" id="KW-0479">Metal-binding</keyword>
<evidence type="ECO:0000313" key="13">
    <source>
        <dbReference type="Proteomes" id="UP000198372"/>
    </source>
</evidence>
<feature type="region of interest" description="Disordered" evidence="9">
    <location>
        <begin position="29"/>
        <end position="60"/>
    </location>
</feature>
<evidence type="ECO:0000256" key="2">
    <source>
        <dbReference type="ARBA" id="ARBA00022670"/>
    </source>
</evidence>
<dbReference type="EMBL" id="FMSP01000024">
    <property type="protein sequence ID" value="SCV74866.1"/>
    <property type="molecule type" value="Genomic_DNA"/>
</dbReference>
<dbReference type="GO" id="GO:0008237">
    <property type="term" value="F:metallopeptidase activity"/>
    <property type="evidence" value="ECO:0007669"/>
    <property type="project" value="UniProtKB-KW"/>
</dbReference>
<name>A0A238FUX9_9BASI</name>
<evidence type="ECO:0000256" key="1">
    <source>
        <dbReference type="ARBA" id="ARBA00008721"/>
    </source>
</evidence>
<feature type="compositionally biased region" description="Low complexity" evidence="9">
    <location>
        <begin position="29"/>
        <end position="40"/>
    </location>
</feature>
<dbReference type="InterPro" id="IPR024079">
    <property type="entry name" value="MetalloPept_cat_dom_sf"/>
</dbReference>
<dbReference type="PANTHER" id="PTHR47466">
    <property type="match status" value="1"/>
</dbReference>
<keyword evidence="13" id="KW-1185">Reference proteome</keyword>
<evidence type="ECO:0000313" key="12">
    <source>
        <dbReference type="EMBL" id="SCV74866.1"/>
    </source>
</evidence>
<evidence type="ECO:0000259" key="11">
    <source>
        <dbReference type="Pfam" id="PF05572"/>
    </source>
</evidence>
<comment type="similarity">
    <text evidence="1">Belongs to the peptidase M43B family.</text>
</comment>
<protein>
    <submittedName>
        <fullName evidence="12">BQ2448_7895 protein</fullName>
    </submittedName>
</protein>
<dbReference type="Pfam" id="PF05572">
    <property type="entry name" value="Peptidase_M43"/>
    <property type="match status" value="1"/>
</dbReference>
<evidence type="ECO:0000256" key="6">
    <source>
        <dbReference type="ARBA" id="ARBA00022833"/>
    </source>
</evidence>
<evidence type="ECO:0000256" key="5">
    <source>
        <dbReference type="ARBA" id="ARBA00022801"/>
    </source>
</evidence>
<reference evidence="13" key="1">
    <citation type="submission" date="2016-09" db="EMBL/GenBank/DDBJ databases">
        <authorList>
            <person name="Jeantristanb JTB J.-T."/>
            <person name="Ricardo R."/>
        </authorList>
    </citation>
    <scope>NUCLEOTIDE SEQUENCE [LARGE SCALE GENOMIC DNA]</scope>
</reference>
<feature type="chain" id="PRO_5012647113" evidence="10">
    <location>
        <begin position="20"/>
        <end position="329"/>
    </location>
</feature>
<keyword evidence="6" id="KW-0862">Zinc</keyword>
<dbReference type="GO" id="GO:0046872">
    <property type="term" value="F:metal ion binding"/>
    <property type="evidence" value="ECO:0007669"/>
    <property type="project" value="UniProtKB-KW"/>
</dbReference>
<dbReference type="GO" id="GO:0006508">
    <property type="term" value="P:proteolysis"/>
    <property type="evidence" value="ECO:0007669"/>
    <property type="project" value="UniProtKB-KW"/>
</dbReference>
<dbReference type="InterPro" id="IPR008754">
    <property type="entry name" value="Peptidase_M43"/>
</dbReference>
<accession>A0A238FUX9</accession>
<organism evidence="12 13">
    <name type="scientific">Microbotryum intermedium</name>
    <dbReference type="NCBI Taxonomy" id="269621"/>
    <lineage>
        <taxon>Eukaryota</taxon>
        <taxon>Fungi</taxon>
        <taxon>Dikarya</taxon>
        <taxon>Basidiomycota</taxon>
        <taxon>Pucciniomycotina</taxon>
        <taxon>Microbotryomycetes</taxon>
        <taxon>Microbotryales</taxon>
        <taxon>Microbotryaceae</taxon>
        <taxon>Microbotryum</taxon>
    </lineage>
</organism>
<keyword evidence="8" id="KW-1015">Disulfide bond</keyword>
<proteinExistence type="inferred from homology"/>
<feature type="domain" description="Peptidase M43 pregnancy-associated plasma-A" evidence="11">
    <location>
        <begin position="227"/>
        <end position="264"/>
    </location>
</feature>
<keyword evidence="5" id="KW-0378">Hydrolase</keyword>
<keyword evidence="4 10" id="KW-0732">Signal</keyword>
<dbReference type="SUPFAM" id="SSF55486">
    <property type="entry name" value="Metalloproteases ('zincins'), catalytic domain"/>
    <property type="match status" value="1"/>
</dbReference>
<dbReference type="Proteomes" id="UP000198372">
    <property type="component" value="Unassembled WGS sequence"/>
</dbReference>
<evidence type="ECO:0000256" key="8">
    <source>
        <dbReference type="ARBA" id="ARBA00023157"/>
    </source>
</evidence>
<evidence type="ECO:0000256" key="9">
    <source>
        <dbReference type="SAM" id="MobiDB-lite"/>
    </source>
</evidence>
<feature type="signal peptide" evidence="10">
    <location>
        <begin position="1"/>
        <end position="19"/>
    </location>
</feature>
<evidence type="ECO:0000256" key="7">
    <source>
        <dbReference type="ARBA" id="ARBA00023049"/>
    </source>
</evidence>
<dbReference type="PANTHER" id="PTHR47466:SF1">
    <property type="entry name" value="METALLOPROTEASE MEP1 (AFU_ORTHOLOGUE AFUA_1G07730)-RELATED"/>
    <property type="match status" value="1"/>
</dbReference>
<dbReference type="Gene3D" id="3.40.390.10">
    <property type="entry name" value="Collagenase (Catalytic Domain)"/>
    <property type="match status" value="1"/>
</dbReference>
<sequence>MRLLTVSAVFGAILTGAITASESRLHASRQISSRVSSSRNRGNKTLPRARSSILKHKRRRGPTERALWDESQLQHRDLINLHNLLGSNGNMIQVQLYWHVLHSGEGVTDGYLNASLITEQIAVVNSIFHASGLPMNINLASISYTNNAIWFEHGGDFGSLIHNDVIKLRRVGGAADINVFTVRTPREGTHRILGYGTMPEWFQYYPLQDAIFIAYDALPGFSSEGGELGHHLLGLEHTFNGGCSLENDGIQDTPTQGFATRGCEYNEQAQCTPGVPYVPHGDVPGATLTFNLMDWSNEFCKGGLTPGQVKAGLMNWYRYRATNMSVNGR</sequence>
<dbReference type="AlphaFoldDB" id="A0A238FUX9"/>
<dbReference type="OrthoDB" id="536211at2759"/>
<gene>
    <name evidence="12" type="ORF">BQ2448_7895</name>
</gene>
<keyword evidence="2" id="KW-0645">Protease</keyword>
<keyword evidence="7" id="KW-0482">Metalloprotease</keyword>
<dbReference type="STRING" id="269621.A0A238FUX9"/>
<evidence type="ECO:0000256" key="10">
    <source>
        <dbReference type="SAM" id="SignalP"/>
    </source>
</evidence>
<evidence type="ECO:0000256" key="3">
    <source>
        <dbReference type="ARBA" id="ARBA00022723"/>
    </source>
</evidence>
<evidence type="ECO:0000256" key="4">
    <source>
        <dbReference type="ARBA" id="ARBA00022729"/>
    </source>
</evidence>